<keyword evidence="3" id="KW-0378">Hydrolase</keyword>
<dbReference type="InterPro" id="IPR029787">
    <property type="entry name" value="Nucleotide_cyclase"/>
</dbReference>
<dbReference type="RefSeq" id="WP_069153106.1">
    <property type="nucleotide sequence ID" value="NZ_MCGH01000002.1"/>
</dbReference>
<dbReference type="NCBIfam" id="TIGR00254">
    <property type="entry name" value="GGDEF"/>
    <property type="match status" value="2"/>
</dbReference>
<dbReference type="SMART" id="SM00052">
    <property type="entry name" value="EAL"/>
    <property type="match status" value="1"/>
</dbReference>
<dbReference type="CDD" id="cd01949">
    <property type="entry name" value="GGDEF"/>
    <property type="match status" value="2"/>
</dbReference>
<dbReference type="Pfam" id="PF00990">
    <property type="entry name" value="GGDEF"/>
    <property type="match status" value="2"/>
</dbReference>
<dbReference type="SUPFAM" id="SSF55785">
    <property type="entry name" value="PYP-like sensor domain (PAS domain)"/>
    <property type="match status" value="1"/>
</dbReference>
<evidence type="ECO:0000259" key="2">
    <source>
        <dbReference type="PROSITE" id="PS50887"/>
    </source>
</evidence>
<name>A0A1E3AFD6_9FIRM</name>
<dbReference type="PANTHER" id="PTHR44757">
    <property type="entry name" value="DIGUANYLATE CYCLASE DGCP"/>
    <property type="match status" value="1"/>
</dbReference>
<dbReference type="GO" id="GO:0071111">
    <property type="term" value="F:cyclic-guanylate-specific phosphodiesterase activity"/>
    <property type="evidence" value="ECO:0007669"/>
    <property type="project" value="UniProtKB-EC"/>
</dbReference>
<proteinExistence type="predicted"/>
<dbReference type="SUPFAM" id="SSF141868">
    <property type="entry name" value="EAL domain-like"/>
    <property type="match status" value="1"/>
</dbReference>
<dbReference type="InterPro" id="IPR052155">
    <property type="entry name" value="Biofilm_reg_signaling"/>
</dbReference>
<dbReference type="InterPro" id="IPR035965">
    <property type="entry name" value="PAS-like_dom_sf"/>
</dbReference>
<dbReference type="Proteomes" id="UP000094067">
    <property type="component" value="Unassembled WGS sequence"/>
</dbReference>
<dbReference type="CDD" id="cd01948">
    <property type="entry name" value="EAL"/>
    <property type="match status" value="1"/>
</dbReference>
<gene>
    <name evidence="3" type="primary">gmr_4</name>
    <name evidence="3" type="ORF">BEI61_03352</name>
</gene>
<dbReference type="Gene3D" id="3.30.450.20">
    <property type="entry name" value="PAS domain"/>
    <property type="match status" value="1"/>
</dbReference>
<dbReference type="EC" id="3.1.4.52" evidence="3"/>
<dbReference type="InterPro" id="IPR000160">
    <property type="entry name" value="GGDEF_dom"/>
</dbReference>
<feature type="domain" description="GGDEF" evidence="2">
    <location>
        <begin position="457"/>
        <end position="589"/>
    </location>
</feature>
<dbReference type="PROSITE" id="PS50883">
    <property type="entry name" value="EAL"/>
    <property type="match status" value="1"/>
</dbReference>
<dbReference type="PROSITE" id="PS50887">
    <property type="entry name" value="GGDEF"/>
    <property type="match status" value="2"/>
</dbReference>
<dbReference type="Gene3D" id="3.20.20.450">
    <property type="entry name" value="EAL domain"/>
    <property type="match status" value="1"/>
</dbReference>
<dbReference type="Gene3D" id="3.30.70.270">
    <property type="match status" value="2"/>
</dbReference>
<evidence type="ECO:0000259" key="1">
    <source>
        <dbReference type="PROSITE" id="PS50883"/>
    </source>
</evidence>
<feature type="domain" description="EAL" evidence="1">
    <location>
        <begin position="598"/>
        <end position="850"/>
    </location>
</feature>
<dbReference type="EMBL" id="MCGH01000002">
    <property type="protein sequence ID" value="ODM07462.1"/>
    <property type="molecule type" value="Genomic_DNA"/>
</dbReference>
<evidence type="ECO:0000313" key="4">
    <source>
        <dbReference type="Proteomes" id="UP000094067"/>
    </source>
</evidence>
<dbReference type="PATRIC" id="fig|1432052.4.peg.3733"/>
<feature type="domain" description="GGDEF" evidence="2">
    <location>
        <begin position="158"/>
        <end position="294"/>
    </location>
</feature>
<dbReference type="AlphaFoldDB" id="A0A1E3AFD6"/>
<evidence type="ECO:0000313" key="3">
    <source>
        <dbReference type="EMBL" id="ODM07462.1"/>
    </source>
</evidence>
<dbReference type="InterPro" id="IPR043128">
    <property type="entry name" value="Rev_trsase/Diguanyl_cyclase"/>
</dbReference>
<dbReference type="SMART" id="SM00267">
    <property type="entry name" value="GGDEF"/>
    <property type="match status" value="2"/>
</dbReference>
<accession>A0A1E3AFD6</accession>
<dbReference type="InterPro" id="IPR001633">
    <property type="entry name" value="EAL_dom"/>
</dbReference>
<sequence>MDTGKMDGFDALFYAAVFDRLQTNIYILDVDTDTIVYMNEAMKEEFHLEHPEGSPCWELLQKGMTGKCPFCHIKNKTAEGRVDVWDEHNTRTGHIYRHYDSWAEWDGKFYYVSNFTDVTEYEQLSRKARTDELTGIYNRRAGQEMLAGRMETARQENKIITMALVDVNELKKINDEYGHAEGDRLLVCMVSVMKDSLREQDMVFRLGSDEFILVFYDEVLADSEKRMSEIEERFREAQGREGLFYKVSFSIGLMEIYPADRYTIFDIIRQVDEKMYLQKRDYSIRRAKEELLEKGQNGEKAGSFWYDKEHLYEALSASTDDYIFVGNMKTGVFRYPPAMVEEFGLPGEIVENAAAFWSGMIHPDDEKSFLESNQDIADGRVTSHNIEYRAKNTRGEWIWLRCRGQLLKDSQGWPDLFAGMITNLGKVNRTDHMTGLYNRFAFEGNIKKYLVDYKDLRSMDVMILDMDSFKNVNDLYDRAFGDGVLRLTAQLISQMLPSNADIYRLDGDEFGIIILNGKEGEALKVFDNIRNKFCRQQEFNGKKYYCTISAGCAVYPSDADNYLDLLKFATYSLEHSKQKGKNRITMFSGELIQEKERTLELAELLRESIEHGFAGFSIHYQPQVYADTGKICGAEALARWHCPKYGDVSPAEFIPILEQNGLIIPLGSWVLYHAVEQCRKWRRKKPDFHISVNLSYRQLLEGDIVEGIRETLDILQMPPEGVILELTETYLVKETAGTRDILDKMKQAGIMLAMDDFGIGYSSLFSLKSTPVDVVKIDRGFVKGITSDLFNATFVKSITELCHDVGKKVCLEGVENQEEYDVVKGMGLELIQGFYFGKPVGAEAFEKQWL</sequence>
<dbReference type="Pfam" id="PF00563">
    <property type="entry name" value="EAL"/>
    <property type="match status" value="1"/>
</dbReference>
<organism evidence="3 4">
    <name type="scientific">Eisenbergiella tayi</name>
    <dbReference type="NCBI Taxonomy" id="1432052"/>
    <lineage>
        <taxon>Bacteria</taxon>
        <taxon>Bacillati</taxon>
        <taxon>Bacillota</taxon>
        <taxon>Clostridia</taxon>
        <taxon>Lachnospirales</taxon>
        <taxon>Lachnospiraceae</taxon>
        <taxon>Eisenbergiella</taxon>
    </lineage>
</organism>
<dbReference type="Pfam" id="PF08447">
    <property type="entry name" value="PAS_3"/>
    <property type="match status" value="1"/>
</dbReference>
<dbReference type="InterPro" id="IPR013655">
    <property type="entry name" value="PAS_fold_3"/>
</dbReference>
<protein>
    <submittedName>
        <fullName evidence="3">Cyclic di-GMP phosphodiesterase Gmr</fullName>
        <ecNumber evidence="3">3.1.4.52</ecNumber>
    </submittedName>
</protein>
<dbReference type="InterPro" id="IPR035919">
    <property type="entry name" value="EAL_sf"/>
</dbReference>
<comment type="caution">
    <text evidence="3">The sequence shown here is derived from an EMBL/GenBank/DDBJ whole genome shotgun (WGS) entry which is preliminary data.</text>
</comment>
<reference evidence="3 4" key="1">
    <citation type="submission" date="2016-07" db="EMBL/GenBank/DDBJ databases">
        <title>Characterization of isolates of Eisenbergiella tayi derived from blood cultures, using whole genome sequencing.</title>
        <authorList>
            <person name="Burdz T."/>
            <person name="Wiebe D."/>
            <person name="Huynh C."/>
            <person name="Bernard K."/>
        </authorList>
    </citation>
    <scope>NUCLEOTIDE SEQUENCE [LARGE SCALE GENOMIC DNA]</scope>
    <source>
        <strain evidence="3 4">NML 110608</strain>
    </source>
</reference>
<dbReference type="SUPFAM" id="SSF55073">
    <property type="entry name" value="Nucleotide cyclase"/>
    <property type="match status" value="2"/>
</dbReference>
<dbReference type="PANTHER" id="PTHR44757:SF2">
    <property type="entry name" value="BIOFILM ARCHITECTURE MAINTENANCE PROTEIN MBAA"/>
    <property type="match status" value="1"/>
</dbReference>